<proteinExistence type="predicted"/>
<comment type="caution">
    <text evidence="1">The sequence shown here is derived from an EMBL/GenBank/DDBJ whole genome shotgun (WGS) entry which is preliminary data.</text>
</comment>
<dbReference type="Proteomes" id="UP000309584">
    <property type="component" value="Unassembled WGS sequence"/>
</dbReference>
<organism evidence="1 2">
    <name type="scientific">Campylobacter taeniopygiae</name>
    <dbReference type="NCBI Taxonomy" id="2510188"/>
    <lineage>
        <taxon>Bacteria</taxon>
        <taxon>Pseudomonadati</taxon>
        <taxon>Campylobacterota</taxon>
        <taxon>Epsilonproteobacteria</taxon>
        <taxon>Campylobacterales</taxon>
        <taxon>Campylobacteraceae</taxon>
        <taxon>Campylobacter</taxon>
    </lineage>
</organism>
<reference evidence="1 2" key="1">
    <citation type="submission" date="2018-05" db="EMBL/GenBank/DDBJ databases">
        <title>Novel Campyloabacter and Helicobacter Species and Strains.</title>
        <authorList>
            <person name="Mannion A.J."/>
            <person name="Shen Z."/>
            <person name="Fox J.G."/>
        </authorList>
    </citation>
    <scope>NUCLEOTIDE SEQUENCE [LARGE SCALE GENOMIC DNA]</scope>
    <source>
        <strain evidence="2">MIT10-5678</strain>
    </source>
</reference>
<dbReference type="EMBL" id="NXLY01000019">
    <property type="protein sequence ID" value="TKX33330.1"/>
    <property type="molecule type" value="Genomic_DNA"/>
</dbReference>
<accession>A0ABY2TGU4</accession>
<evidence type="ECO:0000313" key="1">
    <source>
        <dbReference type="EMBL" id="TKX33330.1"/>
    </source>
</evidence>
<gene>
    <name evidence="1" type="ORF">CQA75_08155</name>
</gene>
<sequence>MTLDSVSKDLLKHFNAIGIANYEDIKQGGLYLMLESLTSVNHHKDSVGFSLIFSSHTFNKDKNSLIKQIDELRLKLFEFDTTKKLLSSIESGFINSSLFAYRLKFNIEIFSKPEGEQDERKSLF</sequence>
<keyword evidence="2" id="KW-1185">Reference proteome</keyword>
<protein>
    <submittedName>
        <fullName evidence="1">Uncharacterized protein</fullName>
    </submittedName>
</protein>
<dbReference type="RefSeq" id="WP_137624490.1">
    <property type="nucleotide sequence ID" value="NZ_NXLY01000019.1"/>
</dbReference>
<name>A0ABY2TGU4_9BACT</name>
<evidence type="ECO:0000313" key="2">
    <source>
        <dbReference type="Proteomes" id="UP000309584"/>
    </source>
</evidence>